<dbReference type="EMBL" id="HBGV01017176">
    <property type="protein sequence ID" value="CAD9512674.1"/>
    <property type="molecule type" value="Transcribed_RNA"/>
</dbReference>
<dbReference type="SUPFAM" id="SSF54593">
    <property type="entry name" value="Glyoxalase/Bleomycin resistance protein/Dihydroxybiphenyl dioxygenase"/>
    <property type="match status" value="1"/>
</dbReference>
<evidence type="ECO:0000313" key="1">
    <source>
        <dbReference type="EMBL" id="CAD9512674.1"/>
    </source>
</evidence>
<accession>A0A7S2I975</accession>
<name>A0A7S2I975_9STRA</name>
<dbReference type="Gene3D" id="3.10.180.10">
    <property type="entry name" value="2,3-Dihydroxybiphenyl 1,2-Dioxygenase, domain 1"/>
    <property type="match status" value="1"/>
</dbReference>
<dbReference type="InterPro" id="IPR029068">
    <property type="entry name" value="Glyas_Bleomycin-R_OHBP_Dase"/>
</dbReference>
<sequence length="114" mass="12143">MQVQYLEIVTPEVDSLCKQYEKTNGVEFSEPVAHFGGARTAKLAGGGMIGIRGPMRETETPVVRPYMLVDDIGAAVSAANDAGATTAMPPMEIPTQGKFAIVIHGGTECGFWQK</sequence>
<dbReference type="AlphaFoldDB" id="A0A7S2I975"/>
<reference evidence="1" key="1">
    <citation type="submission" date="2021-01" db="EMBL/GenBank/DDBJ databases">
        <authorList>
            <person name="Corre E."/>
            <person name="Pelletier E."/>
            <person name="Niang G."/>
            <person name="Scheremetjew M."/>
            <person name="Finn R."/>
            <person name="Kale V."/>
            <person name="Holt S."/>
            <person name="Cochrane G."/>
            <person name="Meng A."/>
            <person name="Brown T."/>
            <person name="Cohen L."/>
        </authorList>
    </citation>
    <scope>NUCLEOTIDE SEQUENCE</scope>
    <source>
        <strain evidence="1">CCMP826</strain>
    </source>
</reference>
<gene>
    <name evidence="1" type="ORF">HTAM1171_LOCUS10570</name>
</gene>
<evidence type="ECO:0008006" key="2">
    <source>
        <dbReference type="Google" id="ProtNLM"/>
    </source>
</evidence>
<organism evidence="1">
    <name type="scientific">Helicotheca tamesis</name>
    <dbReference type="NCBI Taxonomy" id="374047"/>
    <lineage>
        <taxon>Eukaryota</taxon>
        <taxon>Sar</taxon>
        <taxon>Stramenopiles</taxon>
        <taxon>Ochrophyta</taxon>
        <taxon>Bacillariophyta</taxon>
        <taxon>Mediophyceae</taxon>
        <taxon>Lithodesmiophycidae</taxon>
        <taxon>Lithodesmiales</taxon>
        <taxon>Lithodesmiaceae</taxon>
        <taxon>Helicotheca</taxon>
    </lineage>
</organism>
<proteinExistence type="predicted"/>
<protein>
    <recommendedName>
        <fullName evidence="2">VOC domain-containing protein</fullName>
    </recommendedName>
</protein>